<proteinExistence type="predicted"/>
<organism evidence="2 3">
    <name type="scientific">Aureibacillus halotolerans</name>
    <dbReference type="NCBI Taxonomy" id="1508390"/>
    <lineage>
        <taxon>Bacteria</taxon>
        <taxon>Bacillati</taxon>
        <taxon>Bacillota</taxon>
        <taxon>Bacilli</taxon>
        <taxon>Bacillales</taxon>
        <taxon>Bacillaceae</taxon>
        <taxon>Aureibacillus</taxon>
    </lineage>
</organism>
<sequence length="176" mass="19897">MLQSLIFIVAIILVFVSIAKISDGGMVAKIIGYFYIGTFSFLIAYMFEASSVPERQISNGNSLLLLLPLVLFPGFLFLWMLSRDVGEWIQRVSTTVKRTVLLLLVGTILLFLYLEVVYLRYAFSVYQGGPLTPGSWLYGSDGILMYGAGWVINRYMFGITFCCLLLWRMNKKVPAM</sequence>
<feature type="transmembrane region" description="Helical" evidence="1">
    <location>
        <begin position="62"/>
        <end position="81"/>
    </location>
</feature>
<evidence type="ECO:0000313" key="2">
    <source>
        <dbReference type="EMBL" id="TDQ40844.1"/>
    </source>
</evidence>
<evidence type="ECO:0000256" key="1">
    <source>
        <dbReference type="SAM" id="Phobius"/>
    </source>
</evidence>
<keyword evidence="1" id="KW-0472">Membrane</keyword>
<keyword evidence="1" id="KW-1133">Transmembrane helix</keyword>
<accession>A0A4R6UCN0</accession>
<evidence type="ECO:0000313" key="3">
    <source>
        <dbReference type="Proteomes" id="UP000295632"/>
    </source>
</evidence>
<feature type="transmembrane region" description="Helical" evidence="1">
    <location>
        <begin position="30"/>
        <end position="47"/>
    </location>
</feature>
<feature type="transmembrane region" description="Helical" evidence="1">
    <location>
        <begin position="101"/>
        <end position="123"/>
    </location>
</feature>
<keyword evidence="3" id="KW-1185">Reference proteome</keyword>
<gene>
    <name evidence="2" type="ORF">EV213_105190</name>
</gene>
<dbReference type="RefSeq" id="WP_133580030.1">
    <property type="nucleotide sequence ID" value="NZ_SNYJ01000005.1"/>
</dbReference>
<reference evidence="2 3" key="1">
    <citation type="submission" date="2019-03" db="EMBL/GenBank/DDBJ databases">
        <title>Genomic Encyclopedia of Type Strains, Phase IV (KMG-IV): sequencing the most valuable type-strain genomes for metagenomic binning, comparative biology and taxonomic classification.</title>
        <authorList>
            <person name="Goeker M."/>
        </authorList>
    </citation>
    <scope>NUCLEOTIDE SEQUENCE [LARGE SCALE GENOMIC DNA]</scope>
    <source>
        <strain evidence="2 3">DSM 28697</strain>
    </source>
</reference>
<feature type="transmembrane region" description="Helical" evidence="1">
    <location>
        <begin position="6"/>
        <end position="23"/>
    </location>
</feature>
<comment type="caution">
    <text evidence="2">The sequence shown here is derived from an EMBL/GenBank/DDBJ whole genome shotgun (WGS) entry which is preliminary data.</text>
</comment>
<dbReference type="AlphaFoldDB" id="A0A4R6UCN0"/>
<dbReference type="Proteomes" id="UP000295632">
    <property type="component" value="Unassembled WGS sequence"/>
</dbReference>
<keyword evidence="1" id="KW-0812">Transmembrane</keyword>
<protein>
    <submittedName>
        <fullName evidence="2">Uncharacterized protein</fullName>
    </submittedName>
</protein>
<dbReference type="EMBL" id="SNYJ01000005">
    <property type="protein sequence ID" value="TDQ40844.1"/>
    <property type="molecule type" value="Genomic_DNA"/>
</dbReference>
<name>A0A4R6UCN0_9BACI</name>
<feature type="transmembrane region" description="Helical" evidence="1">
    <location>
        <begin position="143"/>
        <end position="167"/>
    </location>
</feature>